<organism evidence="7 8">
    <name type="scientific">Podospora comata</name>
    <dbReference type="NCBI Taxonomy" id="48703"/>
    <lineage>
        <taxon>Eukaryota</taxon>
        <taxon>Fungi</taxon>
        <taxon>Dikarya</taxon>
        <taxon>Ascomycota</taxon>
        <taxon>Pezizomycotina</taxon>
        <taxon>Sordariomycetes</taxon>
        <taxon>Sordariomycetidae</taxon>
        <taxon>Sordariales</taxon>
        <taxon>Podosporaceae</taxon>
        <taxon>Podospora</taxon>
    </lineage>
</organism>
<dbReference type="Pfam" id="PF04082">
    <property type="entry name" value="Fungal_trans"/>
    <property type="match status" value="1"/>
</dbReference>
<gene>
    <name evidence="7" type="ORF">PODCO_117930</name>
</gene>
<keyword evidence="5" id="KW-0472">Membrane</keyword>
<keyword evidence="3" id="KW-0175">Coiled coil</keyword>
<keyword evidence="2" id="KW-0539">Nucleus</keyword>
<feature type="domain" description="Zn(2)-C6 fungal-type" evidence="6">
    <location>
        <begin position="38"/>
        <end position="68"/>
    </location>
</feature>
<keyword evidence="8" id="KW-1185">Reference proteome</keyword>
<dbReference type="InterPro" id="IPR007219">
    <property type="entry name" value="XnlR_reg_dom"/>
</dbReference>
<evidence type="ECO:0000256" key="5">
    <source>
        <dbReference type="SAM" id="Phobius"/>
    </source>
</evidence>
<evidence type="ECO:0000256" key="3">
    <source>
        <dbReference type="SAM" id="Coils"/>
    </source>
</evidence>
<name>A0ABY6RYB4_PODCO</name>
<dbReference type="PANTHER" id="PTHR47785">
    <property type="entry name" value="ZN(II)2CYS6 TRANSCRIPTION FACTOR (EUROFUNG)-RELATED-RELATED"/>
    <property type="match status" value="1"/>
</dbReference>
<dbReference type="Gene3D" id="4.10.240.10">
    <property type="entry name" value="Zn(2)-C6 fungal-type DNA-binding domain"/>
    <property type="match status" value="1"/>
</dbReference>
<evidence type="ECO:0000256" key="2">
    <source>
        <dbReference type="ARBA" id="ARBA00023242"/>
    </source>
</evidence>
<dbReference type="PROSITE" id="PS00463">
    <property type="entry name" value="ZN2_CY6_FUNGAL_1"/>
    <property type="match status" value="1"/>
</dbReference>
<feature type="compositionally biased region" description="Low complexity" evidence="4">
    <location>
        <begin position="10"/>
        <end position="25"/>
    </location>
</feature>
<feature type="region of interest" description="Disordered" evidence="4">
    <location>
        <begin position="535"/>
        <end position="559"/>
    </location>
</feature>
<evidence type="ECO:0000313" key="7">
    <source>
        <dbReference type="EMBL" id="VBB73360.1"/>
    </source>
</evidence>
<dbReference type="InterPro" id="IPR053181">
    <property type="entry name" value="EcdB-like_regulator"/>
</dbReference>
<dbReference type="CDD" id="cd00067">
    <property type="entry name" value="GAL4"/>
    <property type="match status" value="1"/>
</dbReference>
<dbReference type="EMBL" id="LR026964">
    <property type="protein sequence ID" value="VBB73360.1"/>
    <property type="molecule type" value="Genomic_DNA"/>
</dbReference>
<dbReference type="Pfam" id="PF00172">
    <property type="entry name" value="Zn_clus"/>
    <property type="match status" value="1"/>
</dbReference>
<feature type="compositionally biased region" description="Polar residues" evidence="4">
    <location>
        <begin position="535"/>
        <end position="546"/>
    </location>
</feature>
<protein>
    <recommendedName>
        <fullName evidence="6">Zn(2)-C6 fungal-type domain-containing protein</fullName>
    </recommendedName>
</protein>
<keyword evidence="5" id="KW-0812">Transmembrane</keyword>
<proteinExistence type="predicted"/>
<dbReference type="SUPFAM" id="SSF57701">
    <property type="entry name" value="Zn2/Cys6 DNA-binding domain"/>
    <property type="match status" value="1"/>
</dbReference>
<dbReference type="PANTHER" id="PTHR47785:SF6">
    <property type="entry name" value="ZN(II)2CYS6 TRANSCRIPTION FACTOR (EUROFUNG)"/>
    <property type="match status" value="1"/>
</dbReference>
<dbReference type="PROSITE" id="PS50048">
    <property type="entry name" value="ZN2_CY6_FUNGAL_2"/>
    <property type="match status" value="1"/>
</dbReference>
<evidence type="ECO:0000259" key="6">
    <source>
        <dbReference type="PROSITE" id="PS50048"/>
    </source>
</evidence>
<dbReference type="SMART" id="SM00066">
    <property type="entry name" value="GAL4"/>
    <property type="match status" value="1"/>
</dbReference>
<keyword evidence="1" id="KW-0479">Metal-binding</keyword>
<keyword evidence="5" id="KW-1133">Transmembrane helix</keyword>
<dbReference type="CDD" id="cd12148">
    <property type="entry name" value="fungal_TF_MHR"/>
    <property type="match status" value="1"/>
</dbReference>
<feature type="compositionally biased region" description="Low complexity" evidence="4">
    <location>
        <begin position="547"/>
        <end position="559"/>
    </location>
</feature>
<reference evidence="7" key="1">
    <citation type="submission" date="2018-02" db="EMBL/GenBank/DDBJ databases">
        <authorList>
            <person name="Silar P."/>
        </authorList>
    </citation>
    <scope>NUCLEOTIDE SEQUENCE [LARGE SCALE GENOMIC DNA]</scope>
    <source>
        <strain evidence="7">T</strain>
    </source>
</reference>
<dbReference type="Proteomes" id="UP000280685">
    <property type="component" value="Chromosome 1"/>
</dbReference>
<evidence type="ECO:0000313" key="8">
    <source>
        <dbReference type="Proteomes" id="UP000280685"/>
    </source>
</evidence>
<accession>A0ABY6RYB4</accession>
<evidence type="ECO:0000256" key="1">
    <source>
        <dbReference type="ARBA" id="ARBA00022723"/>
    </source>
</evidence>
<feature type="transmembrane region" description="Helical" evidence="5">
    <location>
        <begin position="654"/>
        <end position="677"/>
    </location>
</feature>
<evidence type="ECO:0000256" key="4">
    <source>
        <dbReference type="SAM" id="MobiDB-lite"/>
    </source>
</evidence>
<dbReference type="InterPro" id="IPR001138">
    <property type="entry name" value="Zn2Cys6_DnaBD"/>
</dbReference>
<feature type="coiled-coil region" evidence="3">
    <location>
        <begin position="80"/>
        <end position="107"/>
    </location>
</feature>
<sequence>MGDPPATPTSASVDASPSIASSSSSNIRKERGAIAAQACDTCRSRKQRCDEQRPKCGTCQKFRLECNYREPVPTKKDKTLVEILERLKGLDDRLLNLETKVDDLSHRGSAGPSALGFPHLQAPDYASQAGAAMIDPALTAAPFNLQHDLSRNAPVGQDQYKYVSSVHQMLGWPAVQQLFASIQARLPHVNFSSLERDGVSHMLGVHRSESQGLPSEGTMRTERSLGLLTTLTWENVRMWSQAYFDTTNLFYPILDRQSFMQETLPSLYRSGFSNSISSTIALLVFALGEVSLEGREGAPVHVYNGRASGVKGGSKAQPPGLALFNEARSRMGFDLTECSLENVQIFALASAYYGSCFYPMDFWRMTASTSLALQALITSNPGELSSPRADLIRRAFWHCSILETSLNLELGFPLTGLERMENTVGLPTFSGPFCEDDVISNQQSHFQEHFASQIVLRRLLVGFHHALSNTAPMSAQLGGVPTPFASANNSPGLSQITIQQLALQLEQWRGMLPPHLRWQEDCPGAFPSTTTDMFGGSTHTPASTPISPSMSHTSQPSSLPAVSTPAPPLMFSTDLDSPPAQYPYVLDVQVALLRSRYYYTKYLLHRPFLYKALHYPDSVTQDDALGAAECLKASLKWPVAMSPTCKHKRLVPCMFFFTQNFFGILLLLHLSTTVPLLRRIRNTLCGERFEMDARETVGLYLDWLRDLKPIDRGTAWHWEVVRAIYGLEGG</sequence>
<dbReference type="InterPro" id="IPR036864">
    <property type="entry name" value="Zn2-C6_fun-type_DNA-bd_sf"/>
</dbReference>
<feature type="region of interest" description="Disordered" evidence="4">
    <location>
        <begin position="1"/>
        <end position="30"/>
    </location>
</feature>